<comment type="similarity">
    <text evidence="2 8">Belongs to the peptidase C14A family.</text>
</comment>
<evidence type="ECO:0000256" key="3">
    <source>
        <dbReference type="ARBA" id="ARBA00022490"/>
    </source>
</evidence>
<evidence type="ECO:0000259" key="9">
    <source>
        <dbReference type="PROSITE" id="PS50207"/>
    </source>
</evidence>
<comment type="subcellular location">
    <subcellularLocation>
        <location evidence="1">Cytoplasm</location>
    </subcellularLocation>
</comment>
<dbReference type="PANTHER" id="PTHR10454:SF198">
    <property type="entry name" value="CASPASE-3"/>
    <property type="match status" value="1"/>
</dbReference>
<evidence type="ECO:0000256" key="2">
    <source>
        <dbReference type="ARBA" id="ARBA00010134"/>
    </source>
</evidence>
<evidence type="ECO:0000256" key="6">
    <source>
        <dbReference type="ARBA" id="ARBA00038900"/>
    </source>
</evidence>
<dbReference type="PRINTS" id="PR00376">
    <property type="entry name" value="IL1BCENZYME"/>
</dbReference>
<name>A0A3B3ZG88_9GOBI</name>
<dbReference type="InterPro" id="IPR015917">
    <property type="entry name" value="Pept_C14A"/>
</dbReference>
<dbReference type="PROSITE" id="PS50207">
    <property type="entry name" value="CASPASE_P10"/>
    <property type="match status" value="1"/>
</dbReference>
<dbReference type="SUPFAM" id="SSF52129">
    <property type="entry name" value="Caspase-like"/>
    <property type="match status" value="1"/>
</dbReference>
<dbReference type="InterPro" id="IPR029030">
    <property type="entry name" value="Caspase-like_dom_sf"/>
</dbReference>
<dbReference type="CDD" id="cd00032">
    <property type="entry name" value="CASc"/>
    <property type="match status" value="1"/>
</dbReference>
<feature type="domain" description="Caspase family p20" evidence="10">
    <location>
        <begin position="40"/>
        <end position="164"/>
    </location>
</feature>
<dbReference type="Pfam" id="PF00656">
    <property type="entry name" value="Peptidase_C14"/>
    <property type="match status" value="1"/>
</dbReference>
<dbReference type="EC" id="3.4.22.56" evidence="6"/>
<evidence type="ECO:0000256" key="4">
    <source>
        <dbReference type="ARBA" id="ARBA00022703"/>
    </source>
</evidence>
<keyword evidence="12" id="KW-1185">Reference proteome</keyword>
<dbReference type="FunFam" id="3.40.50.1460:FF:000011">
    <property type="entry name" value="Caspase-7"/>
    <property type="match status" value="1"/>
</dbReference>
<dbReference type="PROSITE" id="PS01121">
    <property type="entry name" value="CASPASE_HIS"/>
    <property type="match status" value="1"/>
</dbReference>
<evidence type="ECO:0000256" key="8">
    <source>
        <dbReference type="RuleBase" id="RU003971"/>
    </source>
</evidence>
<dbReference type="GO" id="GO:0030182">
    <property type="term" value="P:neuron differentiation"/>
    <property type="evidence" value="ECO:0007669"/>
    <property type="project" value="TreeGrafter"/>
</dbReference>
<evidence type="ECO:0000256" key="5">
    <source>
        <dbReference type="ARBA" id="ARBA00036189"/>
    </source>
</evidence>
<dbReference type="GO" id="GO:0031264">
    <property type="term" value="C:death-inducing signaling complex"/>
    <property type="evidence" value="ECO:0007669"/>
    <property type="project" value="TreeGrafter"/>
</dbReference>
<dbReference type="GO" id="GO:0043525">
    <property type="term" value="P:positive regulation of neuron apoptotic process"/>
    <property type="evidence" value="ECO:0007669"/>
    <property type="project" value="TreeGrafter"/>
</dbReference>
<proteinExistence type="inferred from homology"/>
<dbReference type="GO" id="GO:0030216">
    <property type="term" value="P:keratinocyte differentiation"/>
    <property type="evidence" value="ECO:0007669"/>
    <property type="project" value="TreeGrafter"/>
</dbReference>
<evidence type="ECO:0000256" key="1">
    <source>
        <dbReference type="ARBA" id="ARBA00004496"/>
    </source>
</evidence>
<accession>A0A3B3ZG88</accession>
<keyword evidence="4" id="KW-0053">Apoptosis</keyword>
<dbReference type="InterPro" id="IPR002138">
    <property type="entry name" value="Pept_C14_p10"/>
</dbReference>
<dbReference type="PANTHER" id="PTHR10454">
    <property type="entry name" value="CASPASE"/>
    <property type="match status" value="1"/>
</dbReference>
<dbReference type="Gene3D" id="3.40.50.1460">
    <property type="match status" value="1"/>
</dbReference>
<evidence type="ECO:0000256" key="7">
    <source>
        <dbReference type="ARBA" id="ARBA00039708"/>
    </source>
</evidence>
<dbReference type="InterPro" id="IPR001309">
    <property type="entry name" value="Pept_C14_p20"/>
</dbReference>
<reference evidence="11" key="1">
    <citation type="submission" date="2025-08" db="UniProtKB">
        <authorList>
            <consortium name="Ensembl"/>
        </authorList>
    </citation>
    <scope>IDENTIFICATION</scope>
</reference>
<dbReference type="GO" id="GO:0004197">
    <property type="term" value="F:cysteine-type endopeptidase activity"/>
    <property type="evidence" value="ECO:0007669"/>
    <property type="project" value="InterPro"/>
</dbReference>
<evidence type="ECO:0000313" key="11">
    <source>
        <dbReference type="Ensembl" id="ENSPMGP00000003579.1"/>
    </source>
</evidence>
<dbReference type="GO" id="GO:0006915">
    <property type="term" value="P:apoptotic process"/>
    <property type="evidence" value="ECO:0007669"/>
    <property type="project" value="UniProtKB-KW"/>
</dbReference>
<dbReference type="InterPro" id="IPR002398">
    <property type="entry name" value="Pept_C14"/>
</dbReference>
<organism evidence="11 12">
    <name type="scientific">Periophthalmus magnuspinnatus</name>
    <dbReference type="NCBI Taxonomy" id="409849"/>
    <lineage>
        <taxon>Eukaryota</taxon>
        <taxon>Metazoa</taxon>
        <taxon>Chordata</taxon>
        <taxon>Craniata</taxon>
        <taxon>Vertebrata</taxon>
        <taxon>Euteleostomi</taxon>
        <taxon>Actinopterygii</taxon>
        <taxon>Neopterygii</taxon>
        <taxon>Teleostei</taxon>
        <taxon>Neoteleostei</taxon>
        <taxon>Acanthomorphata</taxon>
        <taxon>Gobiaria</taxon>
        <taxon>Gobiiformes</taxon>
        <taxon>Gobioidei</taxon>
        <taxon>Gobiidae</taxon>
        <taxon>Oxudercinae</taxon>
        <taxon>Periophthalmus</taxon>
    </lineage>
</organism>
<dbReference type="GO" id="GO:0005737">
    <property type="term" value="C:cytoplasm"/>
    <property type="evidence" value="ECO:0007669"/>
    <property type="project" value="UniProtKB-SubCell"/>
</dbReference>
<dbReference type="PROSITE" id="PS50208">
    <property type="entry name" value="CASPASE_P20"/>
    <property type="match status" value="1"/>
</dbReference>
<evidence type="ECO:0000313" key="12">
    <source>
        <dbReference type="Proteomes" id="UP000261520"/>
    </source>
</evidence>
<feature type="domain" description="Caspase family p10" evidence="9">
    <location>
        <begin position="179"/>
        <end position="271"/>
    </location>
</feature>
<dbReference type="Ensembl" id="ENSPMGT00000003797.1">
    <property type="protein sequence ID" value="ENSPMGP00000003579.1"/>
    <property type="gene ID" value="ENSPMGG00000003078.1"/>
</dbReference>
<dbReference type="AlphaFoldDB" id="A0A3B3ZG88"/>
<dbReference type="InterPro" id="IPR016129">
    <property type="entry name" value="Caspase_his_AS"/>
</dbReference>
<comment type="catalytic activity">
    <reaction evidence="5">
        <text>Strict requirement for an Asp residue at positions P1 and P4. It has a preferred cleavage sequence of Asp-Xaa-Xaa-Asp-|- with a hydrophobic amino-acid residue at P2 and a hydrophilic amino-acid residue at P3, although Val or Ala are also accepted at this position.</text>
        <dbReference type="EC" id="3.4.22.56"/>
    </reaction>
</comment>
<keyword evidence="3" id="KW-0963">Cytoplasm</keyword>
<dbReference type="GO" id="GO:0006508">
    <property type="term" value="P:proteolysis"/>
    <property type="evidence" value="ECO:0007669"/>
    <property type="project" value="InterPro"/>
</dbReference>
<evidence type="ECO:0000259" key="10">
    <source>
        <dbReference type="PROSITE" id="PS50208"/>
    </source>
</evidence>
<sequence length="278" mass="31679">QVIFDINGNTSSKRHVRHLDSFHFSTTKVDPYRYRMDFPRAGICVIINNINFHPFLRMNNLNGCDYDAAHVGNTFEKLGYKVYMFRDITTGQMKQALKSASLEDHSNSASFICVILSHGEKDVVYGTDGSVTLDALTKYFKGWACQSLLGKPKLFFINACRGDKSDKGADMVDSADSPITYRIPLEADFLYAYSTSPGYLAWMRPTGSFFIKAVCEVIEKHGNLELMQIMTRVNGIVAQCDMPTKEGRYIEMYKQMPSVTSMLTKEFYFPTWFKRLTL</sequence>
<dbReference type="InterPro" id="IPR011600">
    <property type="entry name" value="Pept_C14_caspase"/>
</dbReference>
<protein>
    <recommendedName>
        <fullName evidence="7">Caspase-3</fullName>
        <ecNumber evidence="6">3.4.22.56</ecNumber>
    </recommendedName>
</protein>
<dbReference type="SMART" id="SM00115">
    <property type="entry name" value="CASc"/>
    <property type="match status" value="1"/>
</dbReference>
<dbReference type="Proteomes" id="UP000261520">
    <property type="component" value="Unplaced"/>
</dbReference>
<dbReference type="GO" id="GO:0030218">
    <property type="term" value="P:erythrocyte differentiation"/>
    <property type="evidence" value="ECO:0007669"/>
    <property type="project" value="TreeGrafter"/>
</dbReference>
<dbReference type="STRING" id="409849.ENSPMGP00000003579"/>
<reference evidence="11" key="2">
    <citation type="submission" date="2025-09" db="UniProtKB">
        <authorList>
            <consortium name="Ensembl"/>
        </authorList>
    </citation>
    <scope>IDENTIFICATION</scope>
</reference>